<dbReference type="PANTHER" id="PTHR48065">
    <property type="entry name" value="OS10G0469600 PROTEIN"/>
    <property type="match status" value="1"/>
</dbReference>
<evidence type="ECO:0000313" key="3">
    <source>
        <dbReference type="EMBL" id="UOQ73452.1"/>
    </source>
</evidence>
<dbReference type="InterPro" id="IPR001611">
    <property type="entry name" value="Leu-rich_rpt"/>
</dbReference>
<dbReference type="InterPro" id="IPR013783">
    <property type="entry name" value="Ig-like_fold"/>
</dbReference>
<dbReference type="KEGG" id="hcu:MUN79_05795"/>
<dbReference type="Gene3D" id="2.60.40.10">
    <property type="entry name" value="Immunoglobulins"/>
    <property type="match status" value="1"/>
</dbReference>
<evidence type="ECO:0000256" key="1">
    <source>
        <dbReference type="ARBA" id="ARBA00022737"/>
    </source>
</evidence>
<dbReference type="Gene3D" id="3.80.10.10">
    <property type="entry name" value="Ribonuclease Inhibitor"/>
    <property type="match status" value="2"/>
</dbReference>
<feature type="chain" id="PRO_5035728563" description="Ig-like domain-containing protein" evidence="2">
    <location>
        <begin position="26"/>
        <end position="433"/>
    </location>
</feature>
<dbReference type="Pfam" id="PF00560">
    <property type="entry name" value="LRR_1"/>
    <property type="match status" value="4"/>
</dbReference>
<sequence length="433" mass="47978">MRVPSTFAFLLTLLFLLTGIEHTVAQVSPYEGQVPDSTELRVLRQFYYATDGPNWTNRENWLTGTTLTEADSWTGVQLDNGDIKTLHLPANGLTGSLPASLGLLTGLHYLTLSNNTGLGGSIPISLGQTGLYRLELNACQFSGRIPRQLSGCRDLVVLDLRFNRLSGTIPVELTLLPINQLLLAGNQLRGSVPETLGQMKSLFHLDLSRNQFTGPIPSSVRFLENLVYCLLDHNQFSGSIPAELGQCFNLTQLDLSHNQLQGSMPAELTNLPYLNRLIASHNALISIPSWAGKTNIPGFLLVQNNFLEFGSIEPNFQEIGRPWPLQFEYSSQQTLPADTLRCLSGTTKTLHGSMTGTRNRYQWEREIGGAWVDIPGATDTTLTITRATSAQGGLYRVRVWNDLVTSWGQYQYLYTRPGIYLSCLTSPWLKTCP</sequence>
<dbReference type="SUPFAM" id="SSF52058">
    <property type="entry name" value="L domain-like"/>
    <property type="match status" value="1"/>
</dbReference>
<evidence type="ECO:0000256" key="2">
    <source>
        <dbReference type="SAM" id="SignalP"/>
    </source>
</evidence>
<dbReference type="EMBL" id="CP095046">
    <property type="protein sequence ID" value="UOQ73452.1"/>
    <property type="molecule type" value="Genomic_DNA"/>
</dbReference>
<feature type="signal peptide" evidence="2">
    <location>
        <begin position="1"/>
        <end position="25"/>
    </location>
</feature>
<evidence type="ECO:0008006" key="5">
    <source>
        <dbReference type="Google" id="ProtNLM"/>
    </source>
</evidence>
<proteinExistence type="predicted"/>
<reference evidence="3" key="1">
    <citation type="submission" date="2022-04" db="EMBL/GenBank/DDBJ databases">
        <title>Hymenobacter sp. isolated from the air.</title>
        <authorList>
            <person name="Won M."/>
            <person name="Lee C.-M."/>
            <person name="Woen H.-Y."/>
            <person name="Kwon S.-W."/>
        </authorList>
    </citation>
    <scope>NUCLEOTIDE SEQUENCE</scope>
    <source>
        <strain evidence="3">5116S-3</strain>
    </source>
</reference>
<evidence type="ECO:0000313" key="4">
    <source>
        <dbReference type="Proteomes" id="UP000831796"/>
    </source>
</evidence>
<dbReference type="FunFam" id="3.80.10.10:FF:000383">
    <property type="entry name" value="Leucine-rich repeat receptor protein kinase EMS1"/>
    <property type="match status" value="1"/>
</dbReference>
<keyword evidence="2" id="KW-0732">Signal</keyword>
<dbReference type="Proteomes" id="UP000831796">
    <property type="component" value="Chromosome"/>
</dbReference>
<name>A0A8T9Q8Z5_9BACT</name>
<protein>
    <recommendedName>
        <fullName evidence="5">Ig-like domain-containing protein</fullName>
    </recommendedName>
</protein>
<dbReference type="RefSeq" id="WP_244676803.1">
    <property type="nucleotide sequence ID" value="NZ_CP095046.1"/>
</dbReference>
<organism evidence="3 4">
    <name type="scientific">Hymenobacter cellulosilyticus</name>
    <dbReference type="NCBI Taxonomy" id="2932248"/>
    <lineage>
        <taxon>Bacteria</taxon>
        <taxon>Pseudomonadati</taxon>
        <taxon>Bacteroidota</taxon>
        <taxon>Cytophagia</taxon>
        <taxon>Cytophagales</taxon>
        <taxon>Hymenobacteraceae</taxon>
        <taxon>Hymenobacter</taxon>
    </lineage>
</organism>
<dbReference type="PANTHER" id="PTHR48065:SF75">
    <property type="entry name" value="LEUCINE-RICH REPEAT-CONTAINING N-TERMINAL PLANT-TYPE DOMAIN-CONTAINING PROTEIN"/>
    <property type="match status" value="1"/>
</dbReference>
<dbReference type="AlphaFoldDB" id="A0A8T9Q8Z5"/>
<keyword evidence="4" id="KW-1185">Reference proteome</keyword>
<keyword evidence="1" id="KW-0677">Repeat</keyword>
<dbReference type="PROSITE" id="PS51450">
    <property type="entry name" value="LRR"/>
    <property type="match status" value="1"/>
</dbReference>
<gene>
    <name evidence="3" type="ORF">MUN79_05795</name>
</gene>
<dbReference type="InterPro" id="IPR032675">
    <property type="entry name" value="LRR_dom_sf"/>
</dbReference>
<accession>A0A8T9Q8Z5</accession>